<dbReference type="InterPro" id="IPR045075">
    <property type="entry name" value="Syf1-like"/>
</dbReference>
<dbReference type="InterPro" id="IPR010491">
    <property type="entry name" value="PRP1_N"/>
</dbReference>
<dbReference type="FunFam" id="1.25.40.10:FF:000058">
    <property type="entry name" value="Pre-mRNA processing factor 6"/>
    <property type="match status" value="1"/>
</dbReference>
<evidence type="ECO:0000256" key="7">
    <source>
        <dbReference type="ARBA" id="ARBA00031070"/>
    </source>
</evidence>
<dbReference type="Proteomes" id="UP001175271">
    <property type="component" value="Unassembled WGS sequence"/>
</dbReference>
<dbReference type="GO" id="GO:0000244">
    <property type="term" value="P:spliceosomal tri-snRNP complex assembly"/>
    <property type="evidence" value="ECO:0007669"/>
    <property type="project" value="TreeGrafter"/>
</dbReference>
<keyword evidence="5" id="KW-0508">mRNA splicing</keyword>
<evidence type="ECO:0000256" key="9">
    <source>
        <dbReference type="ARBA" id="ARBA00046247"/>
    </source>
</evidence>
<dbReference type="InterPro" id="IPR019734">
    <property type="entry name" value="TPR_rpt"/>
</dbReference>
<evidence type="ECO:0000256" key="6">
    <source>
        <dbReference type="ARBA" id="ARBA00023242"/>
    </source>
</evidence>
<comment type="subcellular location">
    <subcellularLocation>
        <location evidence="1">Nucleus</location>
    </subcellularLocation>
</comment>
<proteinExistence type="predicted"/>
<evidence type="ECO:0000313" key="14">
    <source>
        <dbReference type="Proteomes" id="UP001175271"/>
    </source>
</evidence>
<accession>A0AA39LNW8</accession>
<comment type="function">
    <text evidence="9">Involved in pre-mRNA splicing as component of the U4/U6-U5 tri-snRNP complex, one of the building blocks of the spliceosome. Enhances dihydrotestosterone-induced transactivation activity of AR, as well as dexamethasone-induced transactivation activity of NR3C1, but does not affect estrogen-induced transactivation.</text>
</comment>
<dbReference type="InterPro" id="IPR008847">
    <property type="entry name" value="Suf"/>
</dbReference>
<dbReference type="SUPFAM" id="SSF48452">
    <property type="entry name" value="TPR-like"/>
    <property type="match status" value="4"/>
</dbReference>
<dbReference type="InterPro" id="IPR059164">
    <property type="entry name" value="HAT_PRP39_C"/>
</dbReference>
<feature type="compositionally biased region" description="Acidic residues" evidence="10">
    <location>
        <begin position="68"/>
        <end position="77"/>
    </location>
</feature>
<keyword evidence="6" id="KW-0539">Nucleus</keyword>
<evidence type="ECO:0000313" key="13">
    <source>
        <dbReference type="EMBL" id="KAK0403909.1"/>
    </source>
</evidence>
<dbReference type="Pfam" id="PF05843">
    <property type="entry name" value="Suf"/>
    <property type="match status" value="1"/>
</dbReference>
<dbReference type="Pfam" id="PF23241">
    <property type="entry name" value="HAT_PRP39_C"/>
    <property type="match status" value="1"/>
</dbReference>
<evidence type="ECO:0000256" key="8">
    <source>
        <dbReference type="ARBA" id="ARBA00032140"/>
    </source>
</evidence>
<dbReference type="EMBL" id="JAUCMV010000004">
    <property type="protein sequence ID" value="KAK0403909.1"/>
    <property type="molecule type" value="Genomic_DNA"/>
</dbReference>
<evidence type="ECO:0000256" key="10">
    <source>
        <dbReference type="SAM" id="MobiDB-lite"/>
    </source>
</evidence>
<dbReference type="GO" id="GO:0046540">
    <property type="term" value="C:U4/U6 x U5 tri-snRNP complex"/>
    <property type="evidence" value="ECO:0007669"/>
    <property type="project" value="TreeGrafter"/>
</dbReference>
<dbReference type="InterPro" id="IPR003107">
    <property type="entry name" value="HAT"/>
</dbReference>
<dbReference type="Gene3D" id="1.25.40.10">
    <property type="entry name" value="Tetratricopeptide repeat domain"/>
    <property type="match status" value="3"/>
</dbReference>
<gene>
    <name evidence="13" type="ORF">QR680_017187</name>
</gene>
<reference evidence="13" key="1">
    <citation type="submission" date="2023-06" db="EMBL/GenBank/DDBJ databases">
        <title>Genomic analysis of the entomopathogenic nematode Steinernema hermaphroditum.</title>
        <authorList>
            <person name="Schwarz E.M."/>
            <person name="Heppert J.K."/>
            <person name="Baniya A."/>
            <person name="Schwartz H.T."/>
            <person name="Tan C.-H."/>
            <person name="Antoshechkin I."/>
            <person name="Sternberg P.W."/>
            <person name="Goodrich-Blair H."/>
            <person name="Dillman A.R."/>
        </authorList>
    </citation>
    <scope>NUCLEOTIDE SEQUENCE</scope>
    <source>
        <strain evidence="13">PS9179</strain>
        <tissue evidence="13">Whole animal</tissue>
    </source>
</reference>
<dbReference type="PANTHER" id="PTHR11246">
    <property type="entry name" value="PRE-MRNA SPLICING FACTOR"/>
    <property type="match status" value="1"/>
</dbReference>
<feature type="domain" description="Suppressor of forked" evidence="11">
    <location>
        <begin position="339"/>
        <end position="491"/>
    </location>
</feature>
<evidence type="ECO:0000256" key="3">
    <source>
        <dbReference type="ARBA" id="ARBA00022664"/>
    </source>
</evidence>
<organism evidence="13 14">
    <name type="scientific">Steinernema hermaphroditum</name>
    <dbReference type="NCBI Taxonomy" id="289476"/>
    <lineage>
        <taxon>Eukaryota</taxon>
        <taxon>Metazoa</taxon>
        <taxon>Ecdysozoa</taxon>
        <taxon>Nematoda</taxon>
        <taxon>Chromadorea</taxon>
        <taxon>Rhabditida</taxon>
        <taxon>Tylenchina</taxon>
        <taxon>Panagrolaimomorpha</taxon>
        <taxon>Strongyloidoidea</taxon>
        <taxon>Steinernematidae</taxon>
        <taxon>Steinernema</taxon>
    </lineage>
</organism>
<dbReference type="Pfam" id="PF06424">
    <property type="entry name" value="PRP1_N"/>
    <property type="match status" value="1"/>
</dbReference>
<protein>
    <recommendedName>
        <fullName evidence="2">Pre-mRNA-processing factor 6</fullName>
    </recommendedName>
    <alternativeName>
        <fullName evidence="8">PRP6 homolog</fullName>
    </alternativeName>
    <alternativeName>
        <fullName evidence="7">U5 snRNP-associated 102 kDa protein</fullName>
    </alternativeName>
</protein>
<keyword evidence="14" id="KW-1185">Reference proteome</keyword>
<dbReference type="FunFam" id="1.25.40.10:FF:003529">
    <property type="entry name" value="Uncharacterized protein"/>
    <property type="match status" value="1"/>
</dbReference>
<dbReference type="PANTHER" id="PTHR11246:SF1">
    <property type="entry name" value="PRE-MRNA-PROCESSING FACTOR 6"/>
    <property type="match status" value="1"/>
</dbReference>
<name>A0AA39LNW8_9BILA</name>
<dbReference type="InterPro" id="IPR011990">
    <property type="entry name" value="TPR-like_helical_dom_sf"/>
</dbReference>
<keyword evidence="3" id="KW-0507">mRNA processing</keyword>
<dbReference type="SMART" id="SM00386">
    <property type="entry name" value="HAT"/>
    <property type="match status" value="13"/>
</dbReference>
<evidence type="ECO:0000256" key="5">
    <source>
        <dbReference type="ARBA" id="ARBA00023187"/>
    </source>
</evidence>
<keyword evidence="4" id="KW-0677">Repeat</keyword>
<dbReference type="GO" id="GO:0071013">
    <property type="term" value="C:catalytic step 2 spliceosome"/>
    <property type="evidence" value="ECO:0007669"/>
    <property type="project" value="TreeGrafter"/>
</dbReference>
<dbReference type="Pfam" id="PF13432">
    <property type="entry name" value="TPR_16"/>
    <property type="match status" value="1"/>
</dbReference>
<comment type="caution">
    <text evidence="13">The sequence shown here is derived from an EMBL/GenBank/DDBJ whole genome shotgun (WGS) entry which is preliminary data.</text>
</comment>
<evidence type="ECO:0000259" key="11">
    <source>
        <dbReference type="Pfam" id="PF05843"/>
    </source>
</evidence>
<feature type="domain" description="PRP1 splicing factor N-terminal" evidence="12">
    <location>
        <begin position="22"/>
        <end position="169"/>
    </location>
</feature>
<sequence length="935" mass="106412">MAHIIPGSLVNKRKKNFMDMPAPAGYVAGIGRGATGFTTRSDIGPSLMEEHMAEAATAPPMKRPREEEEHEDLNDANFDEFEGYGGSLFSKDPYDDDDKEADEIYQALEERLDERRRHYRERKYKDAVELYRRERPKIQQQFSDLKRSLADVSEAEWAAIPEVGDARNKAKRNVRAEKFTPVPDSVIASAMGYGQMNSTMDTNVQSGIQSSLGGITSSIPGFQTSGTATSTNLDLTKISQVQRQIMQFRLNQVSDSVSGQTSIDPKGYLTQMSSVVPQYGGDISDIKKGRLLMKSVRETNPHHPPAWIASARLEEAVGKFQVARNLIMEGCGKNPKSADLWLEAVRLHPPETAKSIVATAVSKLPNSVNIWIKAADLEIETKAKKKVLRKALEHIPNSVKLWKAAVELEDPEDAREMLTRAVECCSASTELWLALARLETYENARKVLNKAREHIPTDRHIWISAARLEESNGNTVMVPKIIDRALKSLKANVVEINRDQWLKDAIDAEKSGNVVTCQAIINNVLGIGIEDEDRKHSWMEDAQMFTREAAYACARAVYAHALQIFAVKKSVWQEAVQFEKNYGTVENYDALLERATVVCPNTEEFWLRLAKSKWLQDKIPEAQNVLSKAFEINPNSEDIWLAAVKLETENNQYERARKLLENARKVAAPRIWMKSVRLEWCLNNFDEALKLLKQGLELYPTFAKLHMMHGQILQHMGRYDDAFKAYNEGIKKCAGSIPIWILLSRLEEGRNRVIQARSHLERARMKNPKNELLWLESVNVELRAGNRELASERMSRALQECDQSGILWAKAIFMEEHHGRRSKFIDATKKCEHDHNVHLAGAKIMWANRKVAKARKWFQQTVQLEPLFGDVWAYYYKFELVHGTEKEQAAVKEKCISTEPRYGELWIEVSKDVANWRKKTGEMLEMVAKKIEIPR</sequence>
<evidence type="ECO:0000256" key="2">
    <source>
        <dbReference type="ARBA" id="ARBA00020235"/>
    </source>
</evidence>
<evidence type="ECO:0000256" key="4">
    <source>
        <dbReference type="ARBA" id="ARBA00022737"/>
    </source>
</evidence>
<feature type="region of interest" description="Disordered" evidence="10">
    <location>
        <begin position="57"/>
        <end position="77"/>
    </location>
</feature>
<dbReference type="AlphaFoldDB" id="A0AA39LNW8"/>
<evidence type="ECO:0000259" key="12">
    <source>
        <dbReference type="Pfam" id="PF06424"/>
    </source>
</evidence>
<dbReference type="SMART" id="SM00028">
    <property type="entry name" value="TPR"/>
    <property type="match status" value="5"/>
</dbReference>
<evidence type="ECO:0000256" key="1">
    <source>
        <dbReference type="ARBA" id="ARBA00004123"/>
    </source>
</evidence>